<protein>
    <submittedName>
        <fullName evidence="1">Uncharacterized protein</fullName>
    </submittedName>
</protein>
<comment type="caution">
    <text evidence="1">The sequence shown here is derived from an EMBL/GenBank/DDBJ whole genome shotgun (WGS) entry which is preliminary data.</text>
</comment>
<sequence>MGSSGMEGLGMDREMDRVDLPSQYLVNNEVIVISPLPNIVTIKRHIYIFISNTYWPYLIPPPLDPFYA</sequence>
<reference evidence="1" key="1">
    <citation type="journal article" date="2015" name="Genome Biol. Evol.">
        <title>Organellar Genomes of White Spruce (Picea glauca): Assembly and Annotation.</title>
        <authorList>
            <person name="Jackman S.D."/>
            <person name="Warren R.L."/>
            <person name="Gibb E.A."/>
            <person name="Vandervalk B.P."/>
            <person name="Mohamadi H."/>
            <person name="Chu J."/>
            <person name="Raymond A."/>
            <person name="Pleasance S."/>
            <person name="Coope R."/>
            <person name="Wildung M.R."/>
            <person name="Ritland C.E."/>
            <person name="Bousquet J."/>
            <person name="Jones S.J."/>
            <person name="Bohlmann J."/>
            <person name="Birol I."/>
        </authorList>
    </citation>
    <scope>NUCLEOTIDE SEQUENCE [LARGE SCALE GENOMIC DNA]</scope>
    <source>
        <tissue evidence="1">Flushing bud</tissue>
    </source>
</reference>
<proteinExistence type="predicted"/>
<name>A0A124GP20_PICGL</name>
<dbReference type="AlphaFoldDB" id="A0A124GP20"/>
<dbReference type="EMBL" id="LKAM01000001">
    <property type="protein sequence ID" value="KUM50598.1"/>
    <property type="molecule type" value="Genomic_DNA"/>
</dbReference>
<gene>
    <name evidence="1" type="ORF">ABT39_MTgene442</name>
</gene>
<organism evidence="1">
    <name type="scientific">Picea glauca</name>
    <name type="common">White spruce</name>
    <name type="synonym">Pinus glauca</name>
    <dbReference type="NCBI Taxonomy" id="3330"/>
    <lineage>
        <taxon>Eukaryota</taxon>
        <taxon>Viridiplantae</taxon>
        <taxon>Streptophyta</taxon>
        <taxon>Embryophyta</taxon>
        <taxon>Tracheophyta</taxon>
        <taxon>Spermatophyta</taxon>
        <taxon>Pinopsida</taxon>
        <taxon>Pinidae</taxon>
        <taxon>Conifers I</taxon>
        <taxon>Pinales</taxon>
        <taxon>Pinaceae</taxon>
        <taxon>Picea</taxon>
    </lineage>
</organism>
<accession>A0A124GP20</accession>
<keyword evidence="1" id="KW-0496">Mitochondrion</keyword>
<geneLocation type="mitochondrion" evidence="1"/>
<evidence type="ECO:0000313" key="1">
    <source>
        <dbReference type="EMBL" id="KUM50598.1"/>
    </source>
</evidence>